<sequence>MNRRKRLRRRLLARRQPQRRGVLLLVVLSMLVLFLLIGTTFLLTSGQYRTASKIVEKAHRTTFQPADLLERALMQLVRDTNNASSVIRYHSLMRDLYGVDGFVARATAGVRIPSSTSNPAIVSAPQLVGPHYAGVSTTTAAATPRGATNGQLVELYVVDADRESVLNPDDANVVGLDFDQAGLPVNHSLSRTDGYYEGCLLTIMTGPCRGSTVRIVDYDYIGDAGLQLSTDPTNNGSYQGPVGRFRIVAPSRADGRPLTVNGGVITELVDGALGHRFIVNGRPFNGTGVGYNPLALSSSQAQSPMARLSALELVGVDGDNGYGMERALIPNSVHNISFSVSLNPSAGVDPWNRLYDRSEFLALAQSFVWADNPAYNSATSPLYKTFAGPGDTDESYDAPDTQNMALASQSLEPRLRGRVVNASGVSLDPDAYYPAGAGTAPAYLDLEGVTIPSFHRPSLANFWFHRLWRSTWLQGVVGDAHERARAILEPYDSNGAPLHGLNAAQAFQIATIKRKFLLRPLRDDHPSFDGSNALSRYGTAALRAVMGNNTTAGTGALVNTKGTAGDISDDEITFPFWEAVGPWDVDNDGDGVNDSVWVDIGLPVQQTEDGRWYKPLVAMLVEDMDGRLNLNAHGGEADLAAPLPNLNNGSSYANDYSNTGASSALNGNLAMDSQRLQTTLSDRFDFSWLRSSDQLPQGTGWGVAETSLRSLLSPTLPIIDALNGPTYTGNPQYDDYARLLYGRPDPQAANRNVAAPLRASVGFGRYGSVGAGAVLGTVPLTKPGATYVTDPTKVSAGASYSAVRDPRTPLEFLGYPAYTGAVTGEARSGFSSAPDMRGRFATGLSGAGAPVAEATAEANSIGVHWRDLPGNAPDDSPYELDLSVSARNLAPASLDAIRRSYDPDNSGLVEPLTAPLVDDAPFSPAELERILRAFDADADKLADRLWNAVDAFDPAKLAAQNNLLSNGDNPTYTPTSLEQVVAGAQAAVTRRQVTTESWDLPAPNENLYDRLLLGADGKPGVPEFQSVGDWVADSSSPRYGIADDDGDGLLDEGDEAIIGYDATNQSHTFADGSVATYRDLFNAGCDDYVVVMRQDPPIPARLTDYLKYRVVLELIRKGSITYGEVTTNRPRVDRLCEQILFGKSVATTDPLRNTEPYSFGGLLAPEVLAGRRMDLNRPFGDGRDNNGNGVVDEPQEAGEPFVDLNADGVHNAGEPFLNLDGSFAPVSATRQIDDANSNGRRDFDDLNSNGVRDPYEPYTEGWIDEDTYNGPSDYLWVDADGDGIEDAGERKRFHYLTTADASGRGAFIDNDGDGVYDAGEAIVRGDDQLARQLYARHLYCLALSLLDENYLAPYDPSDPQMLHYIDPRSGTWLNGTPSADSSEAYWIAYEISGGDPEALATQPGGLLVLNRARQIALRKLTCRRIAQWAVNVVDFRDADSIQTAFEYDENPWNGWNVVGSSGEVFPLDGDLTTDENVGQTRTVTVNGFSTPTAPRRITTRDEWTRGVVWGAERPEVLLTEGVAWHDRRLQADGASGALVDDGGAIAPDKDDDLDQLRKPKSFAYLEALNPWIGDDQRPAELYSQVDRDGSRREERGVRFDRLSDAAYTTPLRGVTRRSPVWRIICVEEQPLVRNATVGKEPGSNIAGLAQDDPERTKSVGADPNGLSYLTIPLRGGPWVYATDGVGITSAGGTSVPQLAKSYLDFHERQKIETRYALATTPDLAVGANLLDADGVTVPAGVVERPPTVPDPSFPSFDRFAQPIDSRQFNLSISSVVEPTGPSSPKSTITRAEAYKPRTFIERVFYPAAANFAVTDDPQGGNTKRNLPTADLIIPDDFDVGVDPATGPGLHIPRLFYELNVPLTGAVTGRLRAEGRQVGVDPLSRPGALRVYISKFGAVYDRFNQRQNNPPRPYELLQTFNEFGDPETGFAPLLPGRRAVFGTTGAMYNIDPTLSNPTINGPDAANLTNRYTSLLSQPEVAGAQKKTTPPSEAGYRRVEMIPSSNPNKHQFALRMNGLNESLSVRRGSTSFNVTGGEATGQVDATLAAAPPVIAIPIDHFSISEPIDEYLVRQIELDPNLTHYPQPSYLQHTGQAPPTEEYFANSGGSANYHFDEPFDVLPELIENQTTPNYRSMHLERLANPLLPWNPPPVGPNGDPIAQHDPSLQVNPYLPVDARSLDLTAFNSTSIKENAVLSPTGTQRPDPDNEYVNQSGTFGPEQRHRRQRSMSGALTGALEPGRETVIGFATNERGRPYGPFPLLWMTEPSRLLWRQAGGSTFTEIAHRLAAVASHNGYLARTQDQIATIGRDGLDYDQAAINKPYAALQLINVAWRTSLGFSDWMFGEFYTGQGLRWHTDGASEGAIETIDLDGDGAAGDLAGRPEVNFDPTIDTSETMAPNGVPVAVNNAEAGLRSAGNSRQLWERFVASQGVDNSTTPELAWPNRPLASAGELLQVPVWGGSRMLTYFSVFNWQYTQHPHFSRRTQVNPYDGETFVMHDGVDFVPNEFSVPDDFSANTTTTFDGDFANDRDTNGNLTVADGDNLPEADSTNEVRFRDALGHFGHLMNFFQTARFPAIVAAISRQDANGETEEYVVPRGASHFYRLLDYVHVPSRFTATDKLLNADVFGDAAIGVDDPRQELAAPFNRIDNYREPGRVNLNTIVGRRDANEPKTRQTPLAAGGTAVVPRLPDYWSEVYDGLMHRVKDDSFLDFASNSLVQQGHLGPAWRDVALSRRGYVQAGFNPSLDPYSVSTLAAAQQNQVDYSPMRMNPDFPTLFANPFRAPGEGANVPLANMVQTGVDATMLRAHPLSPGADGAWGRRGQDDSVVDKSGDAAPNSVVDADMNGNRDDAAEAGTLPMQIGDSPAMGVLERLSGDTVLARFAADPTGVGTTRRGKLPDTFLDDAFRPTSLDTNPRELAPQSSVRNTEISKRTTPVALFSGASLEPSLDTERNATLRYQPIQRMASLATTRSNVYAAWITVGFFEVKQAKDDSRIWNRYMTDTNSDGVGDAFISPALQDLFFRVYPDGWTLGEELGRKTGEDVRHRGFYLIDRSRPAAFKPGEDANVSETILLRRRIQ</sequence>
<proteinExistence type="predicted"/>
<feature type="transmembrane region" description="Helical" evidence="2">
    <location>
        <begin position="21"/>
        <end position="43"/>
    </location>
</feature>
<dbReference type="EMBL" id="SJPR01000001">
    <property type="protein sequence ID" value="TWT99953.1"/>
    <property type="molecule type" value="Genomic_DNA"/>
</dbReference>
<evidence type="ECO:0000313" key="4">
    <source>
        <dbReference type="Proteomes" id="UP000317421"/>
    </source>
</evidence>
<dbReference type="RefSeq" id="WP_146443392.1">
    <property type="nucleotide sequence ID" value="NZ_SJPR01000001.1"/>
</dbReference>
<feature type="compositionally biased region" description="Basic and acidic residues" evidence="1">
    <location>
        <begin position="2819"/>
        <end position="2830"/>
    </location>
</feature>
<feature type="compositionally biased region" description="Polar residues" evidence="1">
    <location>
        <begin position="2191"/>
        <end position="2200"/>
    </location>
</feature>
<accession>A0A5C6AP56</accession>
<comment type="caution">
    <text evidence="3">The sequence shown here is derived from an EMBL/GenBank/DDBJ whole genome shotgun (WGS) entry which is preliminary data.</text>
</comment>
<evidence type="ECO:0000313" key="3">
    <source>
        <dbReference type="EMBL" id="TWT99953.1"/>
    </source>
</evidence>
<evidence type="ECO:0000256" key="2">
    <source>
        <dbReference type="SAM" id="Phobius"/>
    </source>
</evidence>
<feature type="region of interest" description="Disordered" evidence="1">
    <location>
        <begin position="2191"/>
        <end position="2233"/>
    </location>
</feature>
<protein>
    <submittedName>
        <fullName evidence="3">Uncharacterized protein</fullName>
    </submittedName>
</protein>
<feature type="region of interest" description="Disordered" evidence="1">
    <location>
        <begin position="2809"/>
        <end position="2835"/>
    </location>
</feature>
<dbReference type="OrthoDB" id="219623at2"/>
<keyword evidence="2" id="KW-0472">Membrane</keyword>
<dbReference type="Proteomes" id="UP000317421">
    <property type="component" value="Unassembled WGS sequence"/>
</dbReference>
<evidence type="ECO:0000256" key="1">
    <source>
        <dbReference type="SAM" id="MobiDB-lite"/>
    </source>
</evidence>
<gene>
    <name evidence="3" type="ORF">Pla108_08970</name>
</gene>
<keyword evidence="4" id="KW-1185">Reference proteome</keyword>
<keyword evidence="2" id="KW-0812">Transmembrane</keyword>
<reference evidence="3 4" key="1">
    <citation type="submission" date="2019-02" db="EMBL/GenBank/DDBJ databases">
        <title>Deep-cultivation of Planctomycetes and their phenomic and genomic characterization uncovers novel biology.</title>
        <authorList>
            <person name="Wiegand S."/>
            <person name="Jogler M."/>
            <person name="Boedeker C."/>
            <person name="Pinto D."/>
            <person name="Vollmers J."/>
            <person name="Rivas-Marin E."/>
            <person name="Kohn T."/>
            <person name="Peeters S.H."/>
            <person name="Heuer A."/>
            <person name="Rast P."/>
            <person name="Oberbeckmann S."/>
            <person name="Bunk B."/>
            <person name="Jeske O."/>
            <person name="Meyerdierks A."/>
            <person name="Storesund J.E."/>
            <person name="Kallscheuer N."/>
            <person name="Luecker S."/>
            <person name="Lage O.M."/>
            <person name="Pohl T."/>
            <person name="Merkel B.J."/>
            <person name="Hornburger P."/>
            <person name="Mueller R.-W."/>
            <person name="Bruemmer F."/>
            <person name="Labrenz M."/>
            <person name="Spormann A.M."/>
            <person name="Op Den Camp H."/>
            <person name="Overmann J."/>
            <person name="Amann R."/>
            <person name="Jetten M.S.M."/>
            <person name="Mascher T."/>
            <person name="Medema M.H."/>
            <person name="Devos D.P."/>
            <person name="Kaster A.-K."/>
            <person name="Ovreas L."/>
            <person name="Rohde M."/>
            <person name="Galperin M.Y."/>
            <person name="Jogler C."/>
        </authorList>
    </citation>
    <scope>NUCLEOTIDE SEQUENCE [LARGE SCALE GENOMIC DNA]</scope>
    <source>
        <strain evidence="3 4">Pla108</strain>
    </source>
</reference>
<name>A0A5C6AP56_9BACT</name>
<organism evidence="3 4">
    <name type="scientific">Botrimarina colliarenosi</name>
    <dbReference type="NCBI Taxonomy" id="2528001"/>
    <lineage>
        <taxon>Bacteria</taxon>
        <taxon>Pseudomonadati</taxon>
        <taxon>Planctomycetota</taxon>
        <taxon>Planctomycetia</taxon>
        <taxon>Pirellulales</taxon>
        <taxon>Lacipirellulaceae</taxon>
        <taxon>Botrimarina</taxon>
    </lineage>
</organism>
<keyword evidence="2" id="KW-1133">Transmembrane helix</keyword>
<feature type="region of interest" description="Disordered" evidence="1">
    <location>
        <begin position="2903"/>
        <end position="2925"/>
    </location>
</feature>